<gene>
    <name evidence="2" type="ORF">NQ502_08325</name>
</gene>
<name>A0ABY5VKE2_9FIRM</name>
<dbReference type="PANTHER" id="PTHR30304:SF0">
    <property type="entry name" value="D-TAGATOSE-1,6-BISPHOSPHATE ALDOLASE SUBUNIT GATY-RELATED"/>
    <property type="match status" value="1"/>
</dbReference>
<dbReference type="InterPro" id="IPR000771">
    <property type="entry name" value="FBA_II"/>
</dbReference>
<evidence type="ECO:0000256" key="1">
    <source>
        <dbReference type="ARBA" id="ARBA00001947"/>
    </source>
</evidence>
<dbReference type="Gene3D" id="3.20.20.70">
    <property type="entry name" value="Aldolase class I"/>
    <property type="match status" value="1"/>
</dbReference>
<sequence>MLASPKVMMADAQKKGYAVPAFNYYNLDVLFAVLEAAEEEDAPVIVQPYSAYVPFLHHEVLAKASLEAIAQSRTCAYLHLDHATDYELIMRCIGSDYTSVMVDGSALPLDENIALTKSVVKVAKSAGIYTEAELGRIFRVGVDDDQMDDGDETARVEDCVRMVEETGVCSLAPAVGTAHGVYTKPPKINFERIREIRAAVDVPLVLHGGSGTPDEMIREAISCGISKINVGTELKYAWSGAMKEMFNKGEKEPRVCSAYAREQVKEVAKKKLRLFGTSGHHRDIVEQGGLL</sequence>
<protein>
    <submittedName>
        <fullName evidence="2">Class II fructose-bisphosphate aldolase</fullName>
    </submittedName>
</protein>
<organism evidence="2 3">
    <name type="scientific">Ruminococcus gauvreauii</name>
    <dbReference type="NCBI Taxonomy" id="438033"/>
    <lineage>
        <taxon>Bacteria</taxon>
        <taxon>Bacillati</taxon>
        <taxon>Bacillota</taxon>
        <taxon>Clostridia</taxon>
        <taxon>Eubacteriales</taxon>
        <taxon>Oscillospiraceae</taxon>
        <taxon>Ruminococcus</taxon>
    </lineage>
</organism>
<reference evidence="2" key="1">
    <citation type="journal article" date="2022" name="Cell">
        <title>Design, construction, and in vivo augmentation of a complex gut microbiome.</title>
        <authorList>
            <person name="Cheng A.G."/>
            <person name="Ho P.Y."/>
            <person name="Aranda-Diaz A."/>
            <person name="Jain S."/>
            <person name="Yu F.B."/>
            <person name="Meng X."/>
            <person name="Wang M."/>
            <person name="Iakiviak M."/>
            <person name="Nagashima K."/>
            <person name="Zhao A."/>
            <person name="Murugkar P."/>
            <person name="Patil A."/>
            <person name="Atabakhsh K."/>
            <person name="Weakley A."/>
            <person name="Yan J."/>
            <person name="Brumbaugh A.R."/>
            <person name="Higginbottom S."/>
            <person name="Dimas A."/>
            <person name="Shiver A.L."/>
            <person name="Deutschbauer A."/>
            <person name="Neff N."/>
            <person name="Sonnenburg J.L."/>
            <person name="Huang K.C."/>
            <person name="Fischbach M.A."/>
        </authorList>
    </citation>
    <scope>NUCLEOTIDE SEQUENCE</scope>
    <source>
        <strain evidence="2">DSM 19829</strain>
    </source>
</reference>
<dbReference type="EMBL" id="CP102290">
    <property type="protein sequence ID" value="UWP61020.1"/>
    <property type="molecule type" value="Genomic_DNA"/>
</dbReference>
<dbReference type="InterPro" id="IPR013785">
    <property type="entry name" value="Aldolase_TIM"/>
</dbReference>
<proteinExistence type="predicted"/>
<evidence type="ECO:0000313" key="3">
    <source>
        <dbReference type="Proteomes" id="UP001060164"/>
    </source>
</evidence>
<dbReference type="RefSeq" id="WP_044983547.1">
    <property type="nucleotide sequence ID" value="NZ_CABLBR010000036.1"/>
</dbReference>
<accession>A0ABY5VKE2</accession>
<dbReference type="Proteomes" id="UP001060164">
    <property type="component" value="Chromosome"/>
</dbReference>
<dbReference type="SUPFAM" id="SSF51569">
    <property type="entry name" value="Aldolase"/>
    <property type="match status" value="1"/>
</dbReference>
<dbReference type="PANTHER" id="PTHR30304">
    <property type="entry name" value="D-TAGATOSE-1,6-BISPHOSPHATE ALDOLASE"/>
    <property type="match status" value="1"/>
</dbReference>
<dbReference type="PIRSF" id="PIRSF001359">
    <property type="entry name" value="F_bP_aldolase_II"/>
    <property type="match status" value="1"/>
</dbReference>
<keyword evidence="3" id="KW-1185">Reference proteome</keyword>
<dbReference type="NCBIfam" id="TIGR00167">
    <property type="entry name" value="cbbA"/>
    <property type="match status" value="1"/>
</dbReference>
<dbReference type="InterPro" id="IPR050246">
    <property type="entry name" value="Class_II_FBP_aldolase"/>
</dbReference>
<dbReference type="Pfam" id="PF01116">
    <property type="entry name" value="F_bP_aldolase"/>
    <property type="match status" value="1"/>
</dbReference>
<evidence type="ECO:0000313" key="2">
    <source>
        <dbReference type="EMBL" id="UWP61020.1"/>
    </source>
</evidence>
<dbReference type="CDD" id="cd00947">
    <property type="entry name" value="TBP_aldolase_IIB"/>
    <property type="match status" value="1"/>
</dbReference>
<comment type="cofactor">
    <cofactor evidence="1">
        <name>Zn(2+)</name>
        <dbReference type="ChEBI" id="CHEBI:29105"/>
    </cofactor>
</comment>